<sequence>MFNVADPSVVGGAILLVILSIFGFDFDTVGRRHADGDTVGRRKADG</sequence>
<keyword evidence="1" id="KW-0449">Lipoprotein</keyword>
<reference evidence="1 2" key="1">
    <citation type="submission" date="2015-03" db="EMBL/GenBank/DDBJ databases">
        <authorList>
            <consortium name="Pathogen Informatics"/>
        </authorList>
    </citation>
    <scope>NUCLEOTIDE SEQUENCE [LARGE SCALE GENOMIC DNA]</scope>
    <source>
        <strain evidence="1 2">C09601061</strain>
    </source>
</reference>
<dbReference type="Proteomes" id="UP000046680">
    <property type="component" value="Unassembled WGS sequence"/>
</dbReference>
<accession>A0A654ZEY9</accession>
<dbReference type="AlphaFoldDB" id="A0A654ZEY9"/>
<organism evidence="1 2">
    <name type="scientific">Mycobacterium tuberculosis</name>
    <dbReference type="NCBI Taxonomy" id="1773"/>
    <lineage>
        <taxon>Bacteria</taxon>
        <taxon>Bacillati</taxon>
        <taxon>Actinomycetota</taxon>
        <taxon>Actinomycetes</taxon>
        <taxon>Mycobacteriales</taxon>
        <taxon>Mycobacteriaceae</taxon>
        <taxon>Mycobacterium</taxon>
        <taxon>Mycobacterium tuberculosis complex</taxon>
    </lineage>
</organism>
<gene>
    <name evidence="1" type="ORF">ERS007657_00121</name>
</gene>
<dbReference type="EMBL" id="CGCX01000022">
    <property type="protein sequence ID" value="CFR64948.1"/>
    <property type="molecule type" value="Genomic_DNA"/>
</dbReference>
<name>A0A654ZEY9_MYCTX</name>
<proteinExistence type="predicted"/>
<evidence type="ECO:0000313" key="1">
    <source>
        <dbReference type="EMBL" id="CFR64948.1"/>
    </source>
</evidence>
<evidence type="ECO:0000313" key="2">
    <source>
        <dbReference type="Proteomes" id="UP000046680"/>
    </source>
</evidence>
<protein>
    <submittedName>
        <fullName evidence="1">Lipoprotein signal peptidase</fullName>
    </submittedName>
</protein>